<dbReference type="InterPro" id="IPR026044">
    <property type="entry name" value="MltA"/>
</dbReference>
<dbReference type="EMBL" id="CP003630">
    <property type="protein sequence ID" value="AFZ20012.1"/>
    <property type="molecule type" value="Genomic_DNA"/>
</dbReference>
<dbReference type="Proteomes" id="UP000010471">
    <property type="component" value="Chromosome"/>
</dbReference>
<sequence length="433" mass="47916">MTHEQWLKVGKFLVSMRKTITWLSLTVGMAFLSANGLALADAPQQPVNLKAGQRNLAQQPVNPAAGQVSVPLRPLNLDESQVNLNALGLDEQLWGNPGQPGDRQALLKSIDNSLRFLASPKAAEVYRKYPVPGITRDRVRRSLVRFRQLVRNSRSPAELQAAVQREFVFYKSVGKDEQGTVLFTGYFEPIYAASRRQSAEYRYPLYTLPANFSRWKTPHPTRAELEGEDGLGTKSQLRGGELVWLRDRLEAFLVQVQGSARLQLPDGKQMTVGYAGKTNYPYISIGRELVKDGKLPLEGLTLQVLIDYFRANPSELSQYLPRNQSFVFFKETYGAPPTGSINVPVTAERSIATDKSLMPPGALALINAPIPYSNATNQLETRMVNRYVLDQDTGSAIQGAGRVDIFMGTGPKAGDRAGAINGTGELYYLLLKK</sequence>
<dbReference type="Gene3D" id="2.40.40.10">
    <property type="entry name" value="RlpA-like domain"/>
    <property type="match status" value="1"/>
</dbReference>
<evidence type="ECO:0000256" key="2">
    <source>
        <dbReference type="ARBA" id="ARBA00012587"/>
    </source>
</evidence>
<dbReference type="EC" id="4.2.2.n1" evidence="2"/>
<evidence type="ECO:0000256" key="1">
    <source>
        <dbReference type="ARBA" id="ARBA00001420"/>
    </source>
</evidence>
<reference evidence="7 8" key="1">
    <citation type="submission" date="2012-06" db="EMBL/GenBank/DDBJ databases">
        <title>Finished chromosome of genome of Microcoleus sp. PCC 7113.</title>
        <authorList>
            <consortium name="US DOE Joint Genome Institute"/>
            <person name="Gugger M."/>
            <person name="Coursin T."/>
            <person name="Rippka R."/>
            <person name="Tandeau De Marsac N."/>
            <person name="Huntemann M."/>
            <person name="Wei C.-L."/>
            <person name="Han J."/>
            <person name="Detter J.C."/>
            <person name="Han C."/>
            <person name="Tapia R."/>
            <person name="Chen A."/>
            <person name="Kyrpides N."/>
            <person name="Mavromatis K."/>
            <person name="Markowitz V."/>
            <person name="Szeto E."/>
            <person name="Ivanova N."/>
            <person name="Pagani I."/>
            <person name="Pati A."/>
            <person name="Goodwin L."/>
            <person name="Nordberg H.P."/>
            <person name="Cantor M.N."/>
            <person name="Hua S.X."/>
            <person name="Woyke T."/>
            <person name="Kerfeld C.A."/>
        </authorList>
    </citation>
    <scope>NUCLEOTIDE SEQUENCE [LARGE SCALE GENOMIC DNA]</scope>
    <source>
        <strain evidence="7 8">PCC 7113</strain>
    </source>
</reference>
<protein>
    <recommendedName>
        <fullName evidence="2">peptidoglycan lytic exotransglycosylase</fullName>
        <ecNumber evidence="2">4.2.2.n1</ecNumber>
    </recommendedName>
    <alternativeName>
        <fullName evidence="5">Murein hydrolase A</fullName>
    </alternativeName>
</protein>
<name>K9WKG5_9CYAN</name>
<dbReference type="CDD" id="cd14668">
    <property type="entry name" value="mlta_B"/>
    <property type="match status" value="1"/>
</dbReference>
<dbReference type="STRING" id="1173027.Mic7113_4314"/>
<gene>
    <name evidence="7" type="ORF">Mic7113_4314</name>
</gene>
<dbReference type="PIRSF" id="PIRSF019422">
    <property type="entry name" value="MltA"/>
    <property type="match status" value="1"/>
</dbReference>
<keyword evidence="8" id="KW-1185">Reference proteome</keyword>
<dbReference type="eggNOG" id="COG2821">
    <property type="taxonomic scope" value="Bacteria"/>
</dbReference>
<dbReference type="KEGG" id="mic:Mic7113_4314"/>
<dbReference type="Pfam" id="PF03562">
    <property type="entry name" value="MltA"/>
    <property type="match status" value="1"/>
</dbReference>
<dbReference type="InterPro" id="IPR036908">
    <property type="entry name" value="RlpA-like_sf"/>
</dbReference>
<dbReference type="GO" id="GO:0008933">
    <property type="term" value="F:peptidoglycan lytic transglycosylase activity"/>
    <property type="evidence" value="ECO:0007669"/>
    <property type="project" value="TreeGrafter"/>
</dbReference>
<dbReference type="PATRIC" id="fig|1173027.3.peg.4768"/>
<dbReference type="GO" id="GO:0009253">
    <property type="term" value="P:peptidoglycan catabolic process"/>
    <property type="evidence" value="ECO:0007669"/>
    <property type="project" value="TreeGrafter"/>
</dbReference>
<dbReference type="SMART" id="SM00925">
    <property type="entry name" value="MltA"/>
    <property type="match status" value="1"/>
</dbReference>
<dbReference type="InterPro" id="IPR005300">
    <property type="entry name" value="MltA_B"/>
</dbReference>
<evidence type="ECO:0000313" key="7">
    <source>
        <dbReference type="EMBL" id="AFZ20012.1"/>
    </source>
</evidence>
<dbReference type="Gene3D" id="2.40.240.50">
    <property type="entry name" value="Barwin-like endoglucanases"/>
    <property type="match status" value="1"/>
</dbReference>
<dbReference type="AlphaFoldDB" id="K9WKG5"/>
<evidence type="ECO:0000313" key="8">
    <source>
        <dbReference type="Proteomes" id="UP000010471"/>
    </source>
</evidence>
<comment type="catalytic activity">
    <reaction evidence="1">
        <text>Exolytic cleavage of the (1-&gt;4)-beta-glycosidic linkage between N-acetylmuramic acid (MurNAc) and N-acetylglucosamine (GlcNAc) residues in peptidoglycan, from either the reducing or the non-reducing ends of the peptidoglycan chains, with concomitant formation of a 1,6-anhydrobond in the MurNAc residue.</text>
        <dbReference type="EC" id="4.2.2.n1"/>
    </reaction>
</comment>
<dbReference type="Pfam" id="PF06725">
    <property type="entry name" value="3D"/>
    <property type="match status" value="1"/>
</dbReference>
<evidence type="ECO:0000256" key="5">
    <source>
        <dbReference type="ARBA" id="ARBA00030918"/>
    </source>
</evidence>
<organism evidence="7 8">
    <name type="scientific">Allocoleopsis franciscana PCC 7113</name>
    <dbReference type="NCBI Taxonomy" id="1173027"/>
    <lineage>
        <taxon>Bacteria</taxon>
        <taxon>Bacillati</taxon>
        <taxon>Cyanobacteriota</taxon>
        <taxon>Cyanophyceae</taxon>
        <taxon>Coleofasciculales</taxon>
        <taxon>Coleofasciculaceae</taxon>
        <taxon>Allocoleopsis</taxon>
        <taxon>Allocoleopsis franciscana</taxon>
    </lineage>
</organism>
<keyword evidence="3" id="KW-0456">Lyase</keyword>
<dbReference type="PANTHER" id="PTHR30124:SF0">
    <property type="entry name" value="MEMBRANE-BOUND LYTIC MUREIN TRANSGLYCOSYLASE A"/>
    <property type="match status" value="1"/>
</dbReference>
<dbReference type="GO" id="GO:0004553">
    <property type="term" value="F:hydrolase activity, hydrolyzing O-glycosyl compounds"/>
    <property type="evidence" value="ECO:0007669"/>
    <property type="project" value="InterPro"/>
</dbReference>
<evidence type="ECO:0000256" key="4">
    <source>
        <dbReference type="ARBA" id="ARBA00023316"/>
    </source>
</evidence>
<dbReference type="GO" id="GO:0019867">
    <property type="term" value="C:outer membrane"/>
    <property type="evidence" value="ECO:0007669"/>
    <property type="project" value="InterPro"/>
</dbReference>
<dbReference type="PANTHER" id="PTHR30124">
    <property type="entry name" value="MEMBRANE-BOUND LYTIC MUREIN TRANSGLYCOSYLASE A"/>
    <property type="match status" value="1"/>
</dbReference>
<dbReference type="InterPro" id="IPR010611">
    <property type="entry name" value="3D_dom"/>
</dbReference>
<evidence type="ECO:0000256" key="3">
    <source>
        <dbReference type="ARBA" id="ARBA00023239"/>
    </source>
</evidence>
<dbReference type="RefSeq" id="WP_015184148.1">
    <property type="nucleotide sequence ID" value="NC_019738.1"/>
</dbReference>
<keyword evidence="4" id="KW-0961">Cell wall biogenesis/degradation</keyword>
<dbReference type="CDD" id="cd14485">
    <property type="entry name" value="mltA_like_LT_A"/>
    <property type="match status" value="1"/>
</dbReference>
<dbReference type="GO" id="GO:0009254">
    <property type="term" value="P:peptidoglycan turnover"/>
    <property type="evidence" value="ECO:0007669"/>
    <property type="project" value="InterPro"/>
</dbReference>
<proteinExistence type="predicted"/>
<dbReference type="SUPFAM" id="SSF50685">
    <property type="entry name" value="Barwin-like endoglucanases"/>
    <property type="match status" value="1"/>
</dbReference>
<dbReference type="HOGENOM" id="CLU_037751_1_0_3"/>
<feature type="domain" description="Lytic transglycosylase MltA" evidence="6">
    <location>
        <begin position="190"/>
        <end position="330"/>
    </location>
</feature>
<dbReference type="GO" id="GO:0071555">
    <property type="term" value="P:cell wall organization"/>
    <property type="evidence" value="ECO:0007669"/>
    <property type="project" value="UniProtKB-KW"/>
</dbReference>
<accession>K9WKG5</accession>
<evidence type="ECO:0000259" key="6">
    <source>
        <dbReference type="SMART" id="SM00925"/>
    </source>
</evidence>